<dbReference type="EMBL" id="CP121687">
    <property type="protein sequence ID" value="WZL71206.1"/>
    <property type="molecule type" value="Genomic_DNA"/>
</dbReference>
<feature type="region of interest" description="Disordered" evidence="1">
    <location>
        <begin position="96"/>
        <end position="115"/>
    </location>
</feature>
<gene>
    <name evidence="2" type="ORF">QBE51_06765</name>
</gene>
<proteinExistence type="predicted"/>
<dbReference type="Proteomes" id="UP001486565">
    <property type="component" value="Chromosome"/>
</dbReference>
<accession>A0ABZ2YAX8</accession>
<sequence length="150" mass="17306">MSRLQELLEKVEVTTAFIGKKAKDGIDFLKLNRDYSKEKNKLSLLYEELGRIAYQIHNQETNDVNEIENLCTQIKEQIKVVDQLEHEMNNLRDENHTIQEDHGTKETHIPENIPKPEAGKDGFLLLKFCPECQIGNNPEAKQCISCGHIF</sequence>
<protein>
    <recommendedName>
        <fullName evidence="4">Zinc ribbon domain-containing protein</fullName>
    </recommendedName>
</protein>
<organism evidence="2 3">
    <name type="scientific">Defluviitalea saccharophila</name>
    <dbReference type="NCBI Taxonomy" id="879970"/>
    <lineage>
        <taxon>Bacteria</taxon>
        <taxon>Bacillati</taxon>
        <taxon>Bacillota</taxon>
        <taxon>Clostridia</taxon>
        <taxon>Lachnospirales</taxon>
        <taxon>Defluviitaleaceae</taxon>
        <taxon>Defluviitalea</taxon>
    </lineage>
</organism>
<reference evidence="2 3" key="1">
    <citation type="submission" date="2023-03" db="EMBL/GenBank/DDBJ databases">
        <title>Novel Species.</title>
        <authorList>
            <person name="Ma S."/>
        </authorList>
    </citation>
    <scope>NUCLEOTIDE SEQUENCE [LARGE SCALE GENOMIC DNA]</scope>
    <source>
        <strain evidence="2 3">LIND6LT2</strain>
    </source>
</reference>
<keyword evidence="3" id="KW-1185">Reference proteome</keyword>
<dbReference type="RefSeq" id="WP_341878168.1">
    <property type="nucleotide sequence ID" value="NZ_CP121687.1"/>
</dbReference>
<evidence type="ECO:0000313" key="3">
    <source>
        <dbReference type="Proteomes" id="UP001486565"/>
    </source>
</evidence>
<evidence type="ECO:0000256" key="1">
    <source>
        <dbReference type="SAM" id="MobiDB-lite"/>
    </source>
</evidence>
<evidence type="ECO:0000313" key="2">
    <source>
        <dbReference type="EMBL" id="WZL71206.1"/>
    </source>
</evidence>
<evidence type="ECO:0008006" key="4">
    <source>
        <dbReference type="Google" id="ProtNLM"/>
    </source>
</evidence>
<feature type="compositionally biased region" description="Basic and acidic residues" evidence="1">
    <location>
        <begin position="96"/>
        <end position="109"/>
    </location>
</feature>
<name>A0ABZ2YAX8_9FIRM</name>